<gene>
    <name evidence="2" type="primary">82</name>
    <name evidence="2" type="ORF">CHRISNMICH_82</name>
</gene>
<protein>
    <submittedName>
        <fullName evidence="2">Uncharacterized protein</fullName>
    </submittedName>
</protein>
<name>G1BLD9_9CAUD</name>
<feature type="compositionally biased region" description="Basic and acidic residues" evidence="1">
    <location>
        <begin position="23"/>
        <end position="36"/>
    </location>
</feature>
<proteinExistence type="predicted"/>
<dbReference type="EMBL" id="JF704094">
    <property type="protein sequence ID" value="AEJ94669.1"/>
    <property type="molecule type" value="Genomic_DNA"/>
</dbReference>
<organism evidence="2 3">
    <name type="scientific">Mycobacterium phage ChrisnMich</name>
    <dbReference type="NCBI Taxonomy" id="1034130"/>
    <lineage>
        <taxon>Viruses</taxon>
        <taxon>Duplodnaviria</taxon>
        <taxon>Heunggongvirae</taxon>
        <taxon>Uroviricota</taxon>
        <taxon>Caudoviricetes</taxon>
        <taxon>Bclasvirinae</taxon>
        <taxon>Coopervirus</taxon>
        <taxon>Coopervirus chrisnmich</taxon>
    </lineage>
</organism>
<evidence type="ECO:0000313" key="2">
    <source>
        <dbReference type="EMBL" id="AEJ94669.1"/>
    </source>
</evidence>
<dbReference type="GeneID" id="40090819"/>
<sequence length="53" mass="5970">MSADGTYWCPACTLTVDIARDDEGKRVWADHDDPRTGQRCSTSGQRNGWDDRP</sequence>
<dbReference type="RefSeq" id="YP_009614405.1">
    <property type="nucleotide sequence ID" value="NC_042034.1"/>
</dbReference>
<dbReference type="Proteomes" id="UP000221672">
    <property type="component" value="Segment"/>
</dbReference>
<reference evidence="2 3" key="1">
    <citation type="journal article" date="2012" name="J. Virol.">
        <title>Complete Genome Sequences of 138 Mycobacteriophages.</title>
        <authorList>
            <consortium name="the Science Education Alliance Phage Hunters Advancing Genomics and Evolutionary Science Program"/>
            <consortium name="the KwaZulu-Natal Research Institute for Tuberculosis and HIV Mycobacterial Genetics Course Students"/>
            <consortium name="the Phage Hunters Integrating Research and Education Program"/>
            <person name="Hatfull G.F."/>
        </authorList>
    </citation>
    <scope>NUCLEOTIDE SEQUENCE [LARGE SCALE GENOMIC DNA]</scope>
    <source>
        <strain evidence="3">ChrisnMich</strain>
    </source>
</reference>
<dbReference type="OrthoDB" id="25147at10239"/>
<dbReference type="KEGG" id="vg:40090819"/>
<evidence type="ECO:0000256" key="1">
    <source>
        <dbReference type="SAM" id="MobiDB-lite"/>
    </source>
</evidence>
<feature type="region of interest" description="Disordered" evidence="1">
    <location>
        <begin position="23"/>
        <end position="53"/>
    </location>
</feature>
<accession>G1BLD9</accession>
<evidence type="ECO:0000313" key="3">
    <source>
        <dbReference type="Proteomes" id="UP000221672"/>
    </source>
</evidence>
<keyword evidence="3" id="KW-1185">Reference proteome</keyword>